<reference evidence="1 2" key="1">
    <citation type="journal article" date="2023" name="Science">
        <title>Complex scaffold remodeling in plant triterpene biosynthesis.</title>
        <authorList>
            <person name="De La Pena R."/>
            <person name="Hodgson H."/>
            <person name="Liu J.C."/>
            <person name="Stephenson M.J."/>
            <person name="Martin A.C."/>
            <person name="Owen C."/>
            <person name="Harkess A."/>
            <person name="Leebens-Mack J."/>
            <person name="Jimenez L.E."/>
            <person name="Osbourn A."/>
            <person name="Sattely E.S."/>
        </authorList>
    </citation>
    <scope>NUCLEOTIDE SEQUENCE [LARGE SCALE GENOMIC DNA]</scope>
    <source>
        <strain evidence="2">cv. JPN11</strain>
        <tissue evidence="1">Leaf</tissue>
    </source>
</reference>
<organism evidence="1 2">
    <name type="scientific">Melia azedarach</name>
    <name type="common">Chinaberry tree</name>
    <dbReference type="NCBI Taxonomy" id="155640"/>
    <lineage>
        <taxon>Eukaryota</taxon>
        <taxon>Viridiplantae</taxon>
        <taxon>Streptophyta</taxon>
        <taxon>Embryophyta</taxon>
        <taxon>Tracheophyta</taxon>
        <taxon>Spermatophyta</taxon>
        <taxon>Magnoliopsida</taxon>
        <taxon>eudicotyledons</taxon>
        <taxon>Gunneridae</taxon>
        <taxon>Pentapetalae</taxon>
        <taxon>rosids</taxon>
        <taxon>malvids</taxon>
        <taxon>Sapindales</taxon>
        <taxon>Meliaceae</taxon>
        <taxon>Melia</taxon>
    </lineage>
</organism>
<accession>A0ACC1X7F4</accession>
<evidence type="ECO:0000313" key="2">
    <source>
        <dbReference type="Proteomes" id="UP001164539"/>
    </source>
</evidence>
<protein>
    <submittedName>
        <fullName evidence="1">Jasmonate ZIM domain-containing protein</fullName>
    </submittedName>
</protein>
<dbReference type="Proteomes" id="UP001164539">
    <property type="component" value="Chromosome 11"/>
</dbReference>
<proteinExistence type="predicted"/>
<comment type="caution">
    <text evidence="1">The sequence shown here is derived from an EMBL/GenBank/DDBJ whole genome shotgun (WGS) entry which is preliminary data.</text>
</comment>
<evidence type="ECO:0000313" key="1">
    <source>
        <dbReference type="EMBL" id="KAJ4706887.1"/>
    </source>
</evidence>
<keyword evidence="2" id="KW-1185">Reference proteome</keyword>
<gene>
    <name evidence="1" type="ORF">OWV82_020483</name>
</gene>
<dbReference type="EMBL" id="CM051404">
    <property type="protein sequence ID" value="KAJ4706887.1"/>
    <property type="molecule type" value="Genomic_DNA"/>
</dbReference>
<name>A0ACC1X7F4_MELAZ</name>
<sequence>MERDFLGLNWKASNDTTKENNYRDRGADSSDWQEAPEWPFSKNFYPPCDQLSLISGSHAFDSNPKPPRHFPDHQPSLSPTQTSSVDFFIQDLRCVGNVHSTSGGPSQLTIFYDNSVYVYDDVSPQKAEAVMRMAKNDDELDAMVVSTKEASKPVGIHNHINPLIGTRGTVPGARKASLDRFLEKRKDRLKNGRTPFDFLKINSPI</sequence>